<dbReference type="EMBL" id="JBANRG010000050">
    <property type="protein sequence ID" value="KAK7444521.1"/>
    <property type="molecule type" value="Genomic_DNA"/>
</dbReference>
<evidence type="ECO:0000313" key="2">
    <source>
        <dbReference type="EMBL" id="KAK7444521.1"/>
    </source>
</evidence>
<sequence>MSEPPRPPLTMQQRRVRIIMTTLPIMVVTGYVLYKRLVLGEPQRTFTRPENVQGDVAKQDMKQ</sequence>
<proteinExistence type="predicted"/>
<feature type="transmembrane region" description="Helical" evidence="1">
    <location>
        <begin position="16"/>
        <end position="34"/>
    </location>
</feature>
<reference evidence="2 3" key="1">
    <citation type="submission" date="2024-01" db="EMBL/GenBank/DDBJ databases">
        <title>A draft genome for the cacao thread blight pathogen Marasmiellus scandens.</title>
        <authorList>
            <person name="Baruah I.K."/>
            <person name="Leung J."/>
            <person name="Bukari Y."/>
            <person name="Amoako-Attah I."/>
            <person name="Meinhardt L.W."/>
            <person name="Bailey B.A."/>
            <person name="Cohen S.P."/>
        </authorList>
    </citation>
    <scope>NUCLEOTIDE SEQUENCE [LARGE SCALE GENOMIC DNA]</scope>
    <source>
        <strain evidence="2 3">GH-19</strain>
    </source>
</reference>
<name>A0ABR1J1M5_9AGAR</name>
<protein>
    <submittedName>
        <fullName evidence="2">Uncharacterized protein</fullName>
    </submittedName>
</protein>
<keyword evidence="1" id="KW-1133">Transmembrane helix</keyword>
<dbReference type="Proteomes" id="UP001498398">
    <property type="component" value="Unassembled WGS sequence"/>
</dbReference>
<accession>A0ABR1J1M5</accession>
<evidence type="ECO:0000256" key="1">
    <source>
        <dbReference type="SAM" id="Phobius"/>
    </source>
</evidence>
<keyword evidence="1" id="KW-0472">Membrane</keyword>
<gene>
    <name evidence="2" type="ORF">VKT23_015199</name>
</gene>
<organism evidence="2 3">
    <name type="scientific">Marasmiellus scandens</name>
    <dbReference type="NCBI Taxonomy" id="2682957"/>
    <lineage>
        <taxon>Eukaryota</taxon>
        <taxon>Fungi</taxon>
        <taxon>Dikarya</taxon>
        <taxon>Basidiomycota</taxon>
        <taxon>Agaricomycotina</taxon>
        <taxon>Agaricomycetes</taxon>
        <taxon>Agaricomycetidae</taxon>
        <taxon>Agaricales</taxon>
        <taxon>Marasmiineae</taxon>
        <taxon>Omphalotaceae</taxon>
        <taxon>Marasmiellus</taxon>
    </lineage>
</organism>
<evidence type="ECO:0000313" key="3">
    <source>
        <dbReference type="Proteomes" id="UP001498398"/>
    </source>
</evidence>
<comment type="caution">
    <text evidence="2">The sequence shown here is derived from an EMBL/GenBank/DDBJ whole genome shotgun (WGS) entry which is preliminary data.</text>
</comment>
<keyword evidence="1" id="KW-0812">Transmembrane</keyword>
<keyword evidence="3" id="KW-1185">Reference proteome</keyword>